<dbReference type="Proteomes" id="UP001169574">
    <property type="component" value="Unassembled WGS sequence"/>
</dbReference>
<feature type="domain" description="HTH cro/C1-type" evidence="1">
    <location>
        <begin position="35"/>
        <end position="91"/>
    </location>
</feature>
<dbReference type="AlphaFoldDB" id="A0AAN4JDN9"/>
<evidence type="ECO:0000313" key="2">
    <source>
        <dbReference type="EMBL" id="EMM7458543.1"/>
    </source>
</evidence>
<dbReference type="RefSeq" id="WP_016066196.1">
    <property type="nucleotide sequence ID" value="NZ_CBCYDN010000003.1"/>
</dbReference>
<dbReference type="Gene3D" id="1.10.260.40">
    <property type="entry name" value="lambda repressor-like DNA-binding domains"/>
    <property type="match status" value="1"/>
</dbReference>
<organism evidence="2 3">
    <name type="scientific">Citrobacter freundii</name>
    <dbReference type="NCBI Taxonomy" id="546"/>
    <lineage>
        <taxon>Bacteria</taxon>
        <taxon>Pseudomonadati</taxon>
        <taxon>Pseudomonadota</taxon>
        <taxon>Gammaproteobacteria</taxon>
        <taxon>Enterobacterales</taxon>
        <taxon>Enterobacteriaceae</taxon>
        <taxon>Citrobacter</taxon>
        <taxon>Citrobacter freundii complex</taxon>
    </lineage>
</organism>
<proteinExistence type="predicted"/>
<accession>A0AAN4JDN9</accession>
<evidence type="ECO:0000313" key="3">
    <source>
        <dbReference type="Proteomes" id="UP001169574"/>
    </source>
</evidence>
<dbReference type="EMBL" id="ABLGCN030000007">
    <property type="protein sequence ID" value="EMM7458543.1"/>
    <property type="molecule type" value="Genomic_DNA"/>
</dbReference>
<dbReference type="InterPro" id="IPR010982">
    <property type="entry name" value="Lambda_DNA-bd_dom_sf"/>
</dbReference>
<sequence>MTVDNNSAGEVFELPYVSEREMASERLVFNTTEDLLLAMQDAGITKGELARKLGKSPSHVSQLLDGTRNMTLRTLSDISYALGAEARVSVFRNGVDVSHHIIPPLRQYETSEPELKDTSETKIVRFVIGSKFGSSNDNNDVGILCYQR</sequence>
<dbReference type="GO" id="GO:0003677">
    <property type="term" value="F:DNA binding"/>
    <property type="evidence" value="ECO:0007669"/>
    <property type="project" value="InterPro"/>
</dbReference>
<name>A0AAN4JDN9_CITFR</name>
<evidence type="ECO:0000259" key="1">
    <source>
        <dbReference type="PROSITE" id="PS50943"/>
    </source>
</evidence>
<protein>
    <submittedName>
        <fullName evidence="2">Helix-turn-helix transcriptional regulator</fullName>
    </submittedName>
</protein>
<dbReference type="SUPFAM" id="SSF47413">
    <property type="entry name" value="lambda repressor-like DNA-binding domains"/>
    <property type="match status" value="1"/>
</dbReference>
<dbReference type="Pfam" id="PF01381">
    <property type="entry name" value="HTH_3"/>
    <property type="match status" value="1"/>
</dbReference>
<reference evidence="2" key="1">
    <citation type="submission" date="2024-02" db="EMBL/GenBank/DDBJ databases">
        <authorList>
            <consortium name="Clinical and Environmental Microbiology Branch: Whole genome sequencing antimicrobial resistance pathogens in the healthcare setting"/>
        </authorList>
    </citation>
    <scope>NUCLEOTIDE SEQUENCE</scope>
    <source>
        <strain evidence="2">Whole organism</strain>
    </source>
</reference>
<dbReference type="SMART" id="SM00530">
    <property type="entry name" value="HTH_XRE"/>
    <property type="match status" value="1"/>
</dbReference>
<comment type="caution">
    <text evidence="2">The sequence shown here is derived from an EMBL/GenBank/DDBJ whole genome shotgun (WGS) entry which is preliminary data.</text>
</comment>
<gene>
    <name evidence="2" type="ORF">P7U51_003071</name>
</gene>
<dbReference type="CDD" id="cd00093">
    <property type="entry name" value="HTH_XRE"/>
    <property type="match status" value="1"/>
</dbReference>
<dbReference type="PROSITE" id="PS50943">
    <property type="entry name" value="HTH_CROC1"/>
    <property type="match status" value="1"/>
</dbReference>
<dbReference type="InterPro" id="IPR001387">
    <property type="entry name" value="Cro/C1-type_HTH"/>
</dbReference>